<dbReference type="EMBL" id="HBKQ01046878">
    <property type="protein sequence ID" value="CAE2271633.1"/>
    <property type="molecule type" value="Transcribed_RNA"/>
</dbReference>
<evidence type="ECO:0000256" key="1">
    <source>
        <dbReference type="SAM" id="MobiDB-lite"/>
    </source>
</evidence>
<dbReference type="AlphaFoldDB" id="A0A7S4JR24"/>
<reference evidence="2" key="1">
    <citation type="submission" date="2021-01" db="EMBL/GenBank/DDBJ databases">
        <authorList>
            <person name="Corre E."/>
            <person name="Pelletier E."/>
            <person name="Niang G."/>
            <person name="Scheremetjew M."/>
            <person name="Finn R."/>
            <person name="Kale V."/>
            <person name="Holt S."/>
            <person name="Cochrane G."/>
            <person name="Meng A."/>
            <person name="Brown T."/>
            <person name="Cohen L."/>
        </authorList>
    </citation>
    <scope>NUCLEOTIDE SEQUENCE</scope>
    <source>
        <strain evidence="2">Isolate 1302-5</strain>
    </source>
</reference>
<feature type="compositionally biased region" description="Low complexity" evidence="1">
    <location>
        <begin position="62"/>
        <end position="93"/>
    </location>
</feature>
<organism evidence="2">
    <name type="scientific">Odontella aurita</name>
    <dbReference type="NCBI Taxonomy" id="265563"/>
    <lineage>
        <taxon>Eukaryota</taxon>
        <taxon>Sar</taxon>
        <taxon>Stramenopiles</taxon>
        <taxon>Ochrophyta</taxon>
        <taxon>Bacillariophyta</taxon>
        <taxon>Mediophyceae</taxon>
        <taxon>Biddulphiophycidae</taxon>
        <taxon>Eupodiscales</taxon>
        <taxon>Odontellaceae</taxon>
        <taxon>Odontella</taxon>
    </lineage>
</organism>
<evidence type="ECO:0000313" key="2">
    <source>
        <dbReference type="EMBL" id="CAE2271633.1"/>
    </source>
</evidence>
<feature type="compositionally biased region" description="Low complexity" evidence="1">
    <location>
        <begin position="21"/>
        <end position="38"/>
    </location>
</feature>
<gene>
    <name evidence="2" type="ORF">OAUR00152_LOCUS32363</name>
</gene>
<name>A0A7S4JR24_9STRA</name>
<proteinExistence type="predicted"/>
<protein>
    <submittedName>
        <fullName evidence="2">Uncharacterized protein</fullName>
    </submittedName>
</protein>
<sequence>MGPPESTPVLKNSLKSMLSCRSAARAAAPGRTSAAAPRNDAVAPRRNSPRLLLVAHPEDDASASSEATEAARGAVARRSAAKAGEDGANAAAIEGKRNADAATAAEGRAWNRMAVLLNLIY</sequence>
<feature type="region of interest" description="Disordered" evidence="1">
    <location>
        <begin position="21"/>
        <end position="101"/>
    </location>
</feature>
<accession>A0A7S4JR24</accession>